<gene>
    <name evidence="3" type="ORF">DSM3645_22676</name>
</gene>
<dbReference type="STRING" id="314230.DSM3645_22676"/>
<keyword evidence="2" id="KW-0732">Signal</keyword>
<reference evidence="3 4" key="1">
    <citation type="submission" date="2006-02" db="EMBL/GenBank/DDBJ databases">
        <authorList>
            <person name="Amann R."/>
            <person name="Ferriera S."/>
            <person name="Johnson J."/>
            <person name="Kravitz S."/>
            <person name="Halpern A."/>
            <person name="Remington K."/>
            <person name="Beeson K."/>
            <person name="Tran B."/>
            <person name="Rogers Y.-H."/>
            <person name="Friedman R."/>
            <person name="Venter J.C."/>
        </authorList>
    </citation>
    <scope>NUCLEOTIDE SEQUENCE [LARGE SCALE GENOMIC DNA]</scope>
    <source>
        <strain evidence="3 4">DSM 3645</strain>
    </source>
</reference>
<feature type="compositionally biased region" description="Basic and acidic residues" evidence="1">
    <location>
        <begin position="51"/>
        <end position="62"/>
    </location>
</feature>
<proteinExistence type="predicted"/>
<feature type="region of interest" description="Disordered" evidence="1">
    <location>
        <begin position="19"/>
        <end position="62"/>
    </location>
</feature>
<dbReference type="PROSITE" id="PS51257">
    <property type="entry name" value="PROKAR_LIPOPROTEIN"/>
    <property type="match status" value="1"/>
</dbReference>
<dbReference type="Proteomes" id="UP000004358">
    <property type="component" value="Unassembled WGS sequence"/>
</dbReference>
<evidence type="ECO:0000256" key="1">
    <source>
        <dbReference type="SAM" id="MobiDB-lite"/>
    </source>
</evidence>
<dbReference type="EMBL" id="AANZ01000005">
    <property type="protein sequence ID" value="EAQ81245.1"/>
    <property type="molecule type" value="Genomic_DNA"/>
</dbReference>
<evidence type="ECO:0000313" key="3">
    <source>
        <dbReference type="EMBL" id="EAQ81245.1"/>
    </source>
</evidence>
<organism evidence="3 4">
    <name type="scientific">Blastopirellula marina DSM 3645</name>
    <dbReference type="NCBI Taxonomy" id="314230"/>
    <lineage>
        <taxon>Bacteria</taxon>
        <taxon>Pseudomonadati</taxon>
        <taxon>Planctomycetota</taxon>
        <taxon>Planctomycetia</taxon>
        <taxon>Pirellulales</taxon>
        <taxon>Pirellulaceae</taxon>
        <taxon>Blastopirellula</taxon>
    </lineage>
</organism>
<dbReference type="RefSeq" id="WP_002652434.1">
    <property type="nucleotide sequence ID" value="NZ_CH672376.1"/>
</dbReference>
<evidence type="ECO:0000256" key="2">
    <source>
        <dbReference type="SAM" id="SignalP"/>
    </source>
</evidence>
<feature type="compositionally biased region" description="Low complexity" evidence="1">
    <location>
        <begin position="22"/>
        <end position="50"/>
    </location>
</feature>
<comment type="caution">
    <text evidence="3">The sequence shown here is derived from an EMBL/GenBank/DDBJ whole genome shotgun (WGS) entry which is preliminary data.</text>
</comment>
<dbReference type="AlphaFoldDB" id="A3ZPX2"/>
<feature type="signal peptide" evidence="2">
    <location>
        <begin position="1"/>
        <end position="23"/>
    </location>
</feature>
<name>A3ZPX2_9BACT</name>
<feature type="chain" id="PRO_5002663983" evidence="2">
    <location>
        <begin position="24"/>
        <end position="62"/>
    </location>
</feature>
<accession>A3ZPX2</accession>
<evidence type="ECO:0000313" key="4">
    <source>
        <dbReference type="Proteomes" id="UP000004358"/>
    </source>
</evidence>
<dbReference type="HOGENOM" id="CLU_2895029_0_0_0"/>
<protein>
    <submittedName>
        <fullName evidence="3">Uncharacterized protein</fullName>
    </submittedName>
</protein>
<sequence length="62" mass="6351">MKMWISAAMFCGAALLVGCGGTAETPSETPAETPEVTLPAESTEAPATPAAEDKPMEEAKPE</sequence>